<keyword evidence="2" id="KW-0067">ATP-binding</keyword>
<dbReference type="Gene3D" id="3.40.50.300">
    <property type="entry name" value="P-loop containing nucleotide triphosphate hydrolases"/>
    <property type="match status" value="1"/>
</dbReference>
<gene>
    <name evidence="4" type="ORF">RT717_08290</name>
</gene>
<evidence type="ECO:0000313" key="5">
    <source>
        <dbReference type="Proteomes" id="UP001302349"/>
    </source>
</evidence>
<dbReference type="PANTHER" id="PTHR39206:SF1">
    <property type="entry name" value="SLL8004 PROTEIN"/>
    <property type="match status" value="1"/>
</dbReference>
<dbReference type="InterPro" id="IPR010488">
    <property type="entry name" value="Zeta_toxin_domain"/>
</dbReference>
<dbReference type="Proteomes" id="UP001302349">
    <property type="component" value="Chromosome"/>
</dbReference>
<sequence>MYIIAGPNGAGKTTLSYSILPEIFHCDEFINADEIARGISPLNPEKAGIRAGRIMLERINELVSNGESFAFETTLSTRSYGSFIKQAMSQGYDTTLVFLSLDSIELAKQRVRTRVLEGGHNIPEDTIERRFLNGLSNFFKIYRSLVTRWILVDNSTENFEFIAEGAGADIIIRSEAKWSQLKNAYDGN</sequence>
<keyword evidence="5" id="KW-1185">Reference proteome</keyword>
<dbReference type="RefSeq" id="WP_317491269.1">
    <property type="nucleotide sequence ID" value="NZ_CP136051.1"/>
</dbReference>
<evidence type="ECO:0000259" key="3">
    <source>
        <dbReference type="Pfam" id="PF06414"/>
    </source>
</evidence>
<feature type="domain" description="Zeta toxin" evidence="3">
    <location>
        <begin position="1"/>
        <end position="150"/>
    </location>
</feature>
<protein>
    <submittedName>
        <fullName evidence="4">Zeta toxin family protein</fullName>
    </submittedName>
</protein>
<name>A0ABZ0IW71_9BACT</name>
<dbReference type="Pfam" id="PF06414">
    <property type="entry name" value="Zeta_toxin"/>
    <property type="match status" value="1"/>
</dbReference>
<proteinExistence type="predicted"/>
<keyword evidence="1" id="KW-0547">Nucleotide-binding</keyword>
<dbReference type="EMBL" id="CP136051">
    <property type="protein sequence ID" value="WOK08634.1"/>
    <property type="molecule type" value="Genomic_DNA"/>
</dbReference>
<accession>A0ABZ0IW71</accession>
<organism evidence="4 5">
    <name type="scientific">Imperialibacter roseus</name>
    <dbReference type="NCBI Taxonomy" id="1324217"/>
    <lineage>
        <taxon>Bacteria</taxon>
        <taxon>Pseudomonadati</taxon>
        <taxon>Bacteroidota</taxon>
        <taxon>Cytophagia</taxon>
        <taxon>Cytophagales</taxon>
        <taxon>Flammeovirgaceae</taxon>
        <taxon>Imperialibacter</taxon>
    </lineage>
</organism>
<dbReference type="PANTHER" id="PTHR39206">
    <property type="entry name" value="SLL8004 PROTEIN"/>
    <property type="match status" value="1"/>
</dbReference>
<evidence type="ECO:0000313" key="4">
    <source>
        <dbReference type="EMBL" id="WOK08634.1"/>
    </source>
</evidence>
<evidence type="ECO:0000256" key="1">
    <source>
        <dbReference type="ARBA" id="ARBA00022741"/>
    </source>
</evidence>
<evidence type="ECO:0000256" key="2">
    <source>
        <dbReference type="ARBA" id="ARBA00022840"/>
    </source>
</evidence>
<dbReference type="InterPro" id="IPR027417">
    <property type="entry name" value="P-loop_NTPase"/>
</dbReference>
<dbReference type="SUPFAM" id="SSF52540">
    <property type="entry name" value="P-loop containing nucleoside triphosphate hydrolases"/>
    <property type="match status" value="1"/>
</dbReference>
<reference evidence="4 5" key="1">
    <citation type="journal article" date="2023" name="Microbiol. Resour. Announc.">
        <title>Complete Genome Sequence of Imperialibacter roseus strain P4T.</title>
        <authorList>
            <person name="Tizabi D.R."/>
            <person name="Bachvaroff T."/>
            <person name="Hill R.T."/>
        </authorList>
    </citation>
    <scope>NUCLEOTIDE SEQUENCE [LARGE SCALE GENOMIC DNA]</scope>
    <source>
        <strain evidence="4 5">P4T</strain>
    </source>
</reference>